<comment type="caution">
    <text evidence="2">The sequence shown here is derived from an EMBL/GenBank/DDBJ whole genome shotgun (WGS) entry which is preliminary data.</text>
</comment>
<dbReference type="EMBL" id="JADIML010000261">
    <property type="protein sequence ID" value="MBO8464095.1"/>
    <property type="molecule type" value="Genomic_DNA"/>
</dbReference>
<feature type="transmembrane region" description="Helical" evidence="1">
    <location>
        <begin position="102"/>
        <end position="129"/>
    </location>
</feature>
<keyword evidence="1" id="KW-0812">Transmembrane</keyword>
<proteinExistence type="predicted"/>
<reference evidence="2" key="1">
    <citation type="submission" date="2020-10" db="EMBL/GenBank/DDBJ databases">
        <authorList>
            <person name="Gilroy R."/>
        </authorList>
    </citation>
    <scope>NUCLEOTIDE SEQUENCE</scope>
    <source>
        <strain evidence="2">E3-2379</strain>
    </source>
</reference>
<name>A0A9D9I1U3_9FIRM</name>
<dbReference type="Pfam" id="PF04854">
    <property type="entry name" value="DUF624"/>
    <property type="match status" value="1"/>
</dbReference>
<keyword evidence="1" id="KW-0472">Membrane</keyword>
<feature type="transmembrane region" description="Helical" evidence="1">
    <location>
        <begin position="177"/>
        <end position="198"/>
    </location>
</feature>
<dbReference type="Proteomes" id="UP000823618">
    <property type="component" value="Unassembled WGS sequence"/>
</dbReference>
<feature type="transmembrane region" description="Helical" evidence="1">
    <location>
        <begin position="20"/>
        <end position="47"/>
    </location>
</feature>
<dbReference type="InterPro" id="IPR006938">
    <property type="entry name" value="DUF624"/>
</dbReference>
<dbReference type="AlphaFoldDB" id="A0A9D9I1U3"/>
<evidence type="ECO:0000313" key="2">
    <source>
        <dbReference type="EMBL" id="MBO8464095.1"/>
    </source>
</evidence>
<protein>
    <submittedName>
        <fullName evidence="2">YesL family protein</fullName>
    </submittedName>
</protein>
<reference evidence="2" key="2">
    <citation type="journal article" date="2021" name="PeerJ">
        <title>Extensive microbial diversity within the chicken gut microbiome revealed by metagenomics and culture.</title>
        <authorList>
            <person name="Gilroy R."/>
            <person name="Ravi A."/>
            <person name="Getino M."/>
            <person name="Pursley I."/>
            <person name="Horton D.L."/>
            <person name="Alikhan N.F."/>
            <person name="Baker D."/>
            <person name="Gharbi K."/>
            <person name="Hall N."/>
            <person name="Watson M."/>
            <person name="Adriaenssens E.M."/>
            <person name="Foster-Nyarko E."/>
            <person name="Jarju S."/>
            <person name="Secka A."/>
            <person name="Antonio M."/>
            <person name="Oren A."/>
            <person name="Chaudhuri R.R."/>
            <person name="La Ragione R."/>
            <person name="Hildebrand F."/>
            <person name="Pallen M.J."/>
        </authorList>
    </citation>
    <scope>NUCLEOTIDE SEQUENCE</scope>
    <source>
        <strain evidence="2">E3-2379</strain>
    </source>
</reference>
<gene>
    <name evidence="2" type="ORF">IAC13_09210</name>
</gene>
<accession>A0A9D9I1U3</accession>
<organism evidence="2 3">
    <name type="scientific">Candidatus Scybalomonas excrementavium</name>
    <dbReference type="NCBI Taxonomy" id="2840943"/>
    <lineage>
        <taxon>Bacteria</taxon>
        <taxon>Bacillati</taxon>
        <taxon>Bacillota</taxon>
        <taxon>Clostridia</taxon>
        <taxon>Lachnospirales</taxon>
        <taxon>Lachnospiraceae</taxon>
        <taxon>Lachnospiraceae incertae sedis</taxon>
        <taxon>Candidatus Scybalomonas</taxon>
    </lineage>
</organism>
<feature type="transmembrane region" description="Helical" evidence="1">
    <location>
        <begin position="150"/>
        <end position="171"/>
    </location>
</feature>
<evidence type="ECO:0000313" key="3">
    <source>
        <dbReference type="Proteomes" id="UP000823618"/>
    </source>
</evidence>
<keyword evidence="1" id="KW-1133">Transmembrane helix</keyword>
<sequence>MSMDPNNRFFNFMSKVGDFITLNLLFLFTSIPIFTIGASACALYSCIKLRIADEESTVFQDYKKAFKSNFIPATSISIVYILAFVCLYFFSSYIASHIQNFLLLILYLIYFMIVSFSILYVFPLQATFINEPLTIIKNAFFTSLKHLPMTLALFLCTYLPLVITWLFPQIFYFTFAYWIFIGCSICTCCSVLITKIAFQSYISSSSQ</sequence>
<evidence type="ECO:0000256" key="1">
    <source>
        <dbReference type="SAM" id="Phobius"/>
    </source>
</evidence>
<feature type="transmembrane region" description="Helical" evidence="1">
    <location>
        <begin position="68"/>
        <end position="90"/>
    </location>
</feature>